<dbReference type="Pfam" id="PF23106">
    <property type="entry name" value="EGF_Teneurin"/>
    <property type="match status" value="1"/>
</dbReference>
<evidence type="ECO:0000256" key="1">
    <source>
        <dbReference type="SAM" id="SignalP"/>
    </source>
</evidence>
<reference evidence="2" key="1">
    <citation type="submission" date="2023-10" db="EMBL/GenBank/DDBJ databases">
        <authorList>
            <person name="Chen Y."/>
            <person name="Shah S."/>
            <person name="Dougan E. K."/>
            <person name="Thang M."/>
            <person name="Chan C."/>
        </authorList>
    </citation>
    <scope>NUCLEOTIDE SEQUENCE [LARGE SCALE GENOMIC DNA]</scope>
</reference>
<comment type="caution">
    <text evidence="2">The sequence shown here is derived from an EMBL/GenBank/DDBJ whole genome shotgun (WGS) entry which is preliminary data.</text>
</comment>
<feature type="chain" id="PRO_5045907867" description="EGF-like domain-containing protein" evidence="1">
    <location>
        <begin position="27"/>
        <end position="416"/>
    </location>
</feature>
<dbReference type="SUPFAM" id="SSF75005">
    <property type="entry name" value="Arabinanase/levansucrase/invertase"/>
    <property type="match status" value="1"/>
</dbReference>
<dbReference type="EMBL" id="CAUYUJ010013639">
    <property type="protein sequence ID" value="CAK0836527.1"/>
    <property type="molecule type" value="Genomic_DNA"/>
</dbReference>
<sequence length="416" mass="44051">MAGATPLPRALWCCAAWVATSPSVHTATAAAAAACTTDGDCSLNGACQNGVCACDKPWSGPACDSMAFLPVAPVQGYGMSPNLTTWGGNALYDEKTQEYHLFVSAMTNGCPLSTWGGNSRIEHAVAKTITGPYTFKDVAINTWAHNAAPVALKDGTYAIFHIGTGAGPPDGGKNCSQDRAVGVAYAEEDRQRDLQDMASNEPSASAGSTIHYAASLDGPWLPLKVNTLGGCNNPAPWVHKNGTIYIVCGGSFRRSESISGPWTTVATFSHAGGPPGHYEDPFLYNTDRGWHLIYHVYNTVEHPPHGHECVDSTVSAHAFSEDGFTWRTSAVQPYGTQVKLTTGETVTVATRERPKLNFNVAGQMTHLFNGVCGAAACPHGPKTGCVDCKYGYWDYTLVQPLDLGTASSDEPPAFVV</sequence>
<dbReference type="Proteomes" id="UP001189429">
    <property type="component" value="Unassembled WGS sequence"/>
</dbReference>
<keyword evidence="1" id="KW-0732">Signal</keyword>
<gene>
    <name evidence="2" type="ORF">PCOR1329_LOCUS32986</name>
</gene>
<accession>A0ABN9SW88</accession>
<dbReference type="Gene3D" id="2.10.25.10">
    <property type="entry name" value="Laminin"/>
    <property type="match status" value="1"/>
</dbReference>
<keyword evidence="3" id="KW-1185">Reference proteome</keyword>
<protein>
    <recommendedName>
        <fullName evidence="4">EGF-like domain-containing protein</fullName>
    </recommendedName>
</protein>
<evidence type="ECO:0008006" key="4">
    <source>
        <dbReference type="Google" id="ProtNLM"/>
    </source>
</evidence>
<dbReference type="Gene3D" id="2.115.10.20">
    <property type="entry name" value="Glycosyl hydrolase domain, family 43"/>
    <property type="match status" value="2"/>
</dbReference>
<organism evidence="2 3">
    <name type="scientific">Prorocentrum cordatum</name>
    <dbReference type="NCBI Taxonomy" id="2364126"/>
    <lineage>
        <taxon>Eukaryota</taxon>
        <taxon>Sar</taxon>
        <taxon>Alveolata</taxon>
        <taxon>Dinophyceae</taxon>
        <taxon>Prorocentrales</taxon>
        <taxon>Prorocentraceae</taxon>
        <taxon>Prorocentrum</taxon>
    </lineage>
</organism>
<name>A0ABN9SW88_9DINO</name>
<proteinExistence type="predicted"/>
<evidence type="ECO:0000313" key="2">
    <source>
        <dbReference type="EMBL" id="CAK0836527.1"/>
    </source>
</evidence>
<evidence type="ECO:0000313" key="3">
    <source>
        <dbReference type="Proteomes" id="UP001189429"/>
    </source>
</evidence>
<dbReference type="InterPro" id="IPR023296">
    <property type="entry name" value="Glyco_hydro_beta-prop_sf"/>
</dbReference>
<feature type="signal peptide" evidence="1">
    <location>
        <begin position="1"/>
        <end position="26"/>
    </location>
</feature>